<dbReference type="Proteomes" id="UP000637578">
    <property type="component" value="Unassembled WGS sequence"/>
</dbReference>
<evidence type="ECO:0000313" key="2">
    <source>
        <dbReference type="Proteomes" id="UP000637578"/>
    </source>
</evidence>
<protein>
    <submittedName>
        <fullName evidence="1">Uncharacterized protein</fullName>
    </submittedName>
</protein>
<gene>
    <name evidence="1" type="ORF">GCM10012275_07710</name>
</gene>
<organism evidence="1 2">
    <name type="scientific">Longimycelium tulufanense</name>
    <dbReference type="NCBI Taxonomy" id="907463"/>
    <lineage>
        <taxon>Bacteria</taxon>
        <taxon>Bacillati</taxon>
        <taxon>Actinomycetota</taxon>
        <taxon>Actinomycetes</taxon>
        <taxon>Pseudonocardiales</taxon>
        <taxon>Pseudonocardiaceae</taxon>
        <taxon>Longimycelium</taxon>
    </lineage>
</organism>
<dbReference type="AlphaFoldDB" id="A0A8J3CAI7"/>
<reference evidence="1" key="2">
    <citation type="submission" date="2020-09" db="EMBL/GenBank/DDBJ databases">
        <authorList>
            <person name="Sun Q."/>
            <person name="Zhou Y."/>
        </authorList>
    </citation>
    <scope>NUCLEOTIDE SEQUENCE</scope>
    <source>
        <strain evidence="1">CGMCC 4.5737</strain>
    </source>
</reference>
<name>A0A8J3CAI7_9PSEU</name>
<dbReference type="RefSeq" id="WP_189053878.1">
    <property type="nucleotide sequence ID" value="NZ_BMMK01000002.1"/>
</dbReference>
<dbReference type="EMBL" id="BMMK01000002">
    <property type="protein sequence ID" value="GGM39264.1"/>
    <property type="molecule type" value="Genomic_DNA"/>
</dbReference>
<reference evidence="1" key="1">
    <citation type="journal article" date="2014" name="Int. J. Syst. Evol. Microbiol.">
        <title>Complete genome sequence of Corynebacterium casei LMG S-19264T (=DSM 44701T), isolated from a smear-ripened cheese.</title>
        <authorList>
            <consortium name="US DOE Joint Genome Institute (JGI-PGF)"/>
            <person name="Walter F."/>
            <person name="Albersmeier A."/>
            <person name="Kalinowski J."/>
            <person name="Ruckert C."/>
        </authorList>
    </citation>
    <scope>NUCLEOTIDE SEQUENCE</scope>
    <source>
        <strain evidence="1">CGMCC 4.5737</strain>
    </source>
</reference>
<sequence length="88" mass="9752">MTDPDTGATALDQESFAAWYVVAKDKAEARRLVHLVGTSYDGDGWVFDTLQEARKVQQDFEAMLAQQGKTGSAPRGVYRVVMLVDQRS</sequence>
<accession>A0A8J3CAI7</accession>
<comment type="caution">
    <text evidence="1">The sequence shown here is derived from an EMBL/GenBank/DDBJ whole genome shotgun (WGS) entry which is preliminary data.</text>
</comment>
<keyword evidence="2" id="KW-1185">Reference proteome</keyword>
<proteinExistence type="predicted"/>
<evidence type="ECO:0000313" key="1">
    <source>
        <dbReference type="EMBL" id="GGM39264.1"/>
    </source>
</evidence>